<reference evidence="4 5" key="1">
    <citation type="submission" date="2020-07" db="EMBL/GenBank/DDBJ databases">
        <title>Alkalicella. sp. LB2 genome.</title>
        <authorList>
            <person name="Postec A."/>
            <person name="Quemeneur M."/>
        </authorList>
    </citation>
    <scope>NUCLEOTIDE SEQUENCE [LARGE SCALE GENOMIC DNA]</scope>
    <source>
        <strain evidence="4 5">LB2</strain>
    </source>
</reference>
<dbReference type="PANTHER" id="PTHR43345">
    <property type="entry name" value="3-ISOPROPYLMALATE DEHYDRATASE SMALL SUBUNIT 2-RELATED-RELATED"/>
    <property type="match status" value="1"/>
</dbReference>
<dbReference type="KEGG" id="acae:HYG86_14510"/>
<dbReference type="NCBIfam" id="TIGR02087">
    <property type="entry name" value="LEUD_arch"/>
    <property type="match status" value="1"/>
</dbReference>
<comment type="similarity">
    <text evidence="1">Belongs to the LeuD family. LeuD type 2 subfamily.</text>
</comment>
<dbReference type="SUPFAM" id="SSF52016">
    <property type="entry name" value="LeuD/IlvD-like"/>
    <property type="match status" value="1"/>
</dbReference>
<dbReference type="InterPro" id="IPR000573">
    <property type="entry name" value="AconitaseA/IPMdHydase_ssu_swvl"/>
</dbReference>
<dbReference type="InterPro" id="IPR050075">
    <property type="entry name" value="LeuD"/>
</dbReference>
<dbReference type="RefSeq" id="WP_213166295.1">
    <property type="nucleotide sequence ID" value="NZ_CP058559.1"/>
</dbReference>
<evidence type="ECO:0000313" key="4">
    <source>
        <dbReference type="EMBL" id="QNO15894.1"/>
    </source>
</evidence>
<gene>
    <name evidence="4" type="ORF">HYG86_14510</name>
</gene>
<keyword evidence="2" id="KW-0456">Lyase</keyword>
<dbReference type="InterPro" id="IPR033940">
    <property type="entry name" value="IPMI_Swivel"/>
</dbReference>
<protein>
    <submittedName>
        <fullName evidence="4">3-isopropylmalate dehydratase</fullName>
    </submittedName>
</protein>
<dbReference type="Pfam" id="PF00694">
    <property type="entry name" value="Aconitase_C"/>
    <property type="match status" value="1"/>
</dbReference>
<dbReference type="CDD" id="cd01577">
    <property type="entry name" value="IPMI_Swivel"/>
    <property type="match status" value="1"/>
</dbReference>
<sequence>MKKFTGKVFSLDDNVDTDQILPGYAMSYPENDLKNYTLKGSIIPEFPQLVKGGDIIVAGENFGCGSSREQAPFALKESGVSVIIAKSFARIFRRNAINIGLPVITCDQVHQIQEDMDKEDLFEVDIKFLTVKNLSKNKTYSLNGLTNVTLETLQAGGLMNKVIKKLEEKGCHNG</sequence>
<evidence type="ECO:0000259" key="3">
    <source>
        <dbReference type="Pfam" id="PF00694"/>
    </source>
</evidence>
<dbReference type="Proteomes" id="UP000516160">
    <property type="component" value="Chromosome"/>
</dbReference>
<dbReference type="InterPro" id="IPR015928">
    <property type="entry name" value="Aconitase/3IPM_dehydase_swvl"/>
</dbReference>
<keyword evidence="5" id="KW-1185">Reference proteome</keyword>
<accession>A0A7G9WB32</accession>
<dbReference type="GO" id="GO:0016836">
    <property type="term" value="F:hydro-lyase activity"/>
    <property type="evidence" value="ECO:0007669"/>
    <property type="project" value="InterPro"/>
</dbReference>
<dbReference type="PANTHER" id="PTHR43345:SF2">
    <property type="entry name" value="3-ISOPROPYLMALATE DEHYDRATASE SMALL SUBUNIT 1"/>
    <property type="match status" value="1"/>
</dbReference>
<dbReference type="AlphaFoldDB" id="A0A7G9WB32"/>
<dbReference type="EMBL" id="CP058559">
    <property type="protein sequence ID" value="QNO15894.1"/>
    <property type="molecule type" value="Genomic_DNA"/>
</dbReference>
<organism evidence="4 5">
    <name type="scientific">Alkalicella caledoniensis</name>
    <dbReference type="NCBI Taxonomy" id="2731377"/>
    <lineage>
        <taxon>Bacteria</taxon>
        <taxon>Bacillati</taxon>
        <taxon>Bacillota</taxon>
        <taxon>Clostridia</taxon>
        <taxon>Eubacteriales</taxon>
        <taxon>Proteinivoracaceae</taxon>
        <taxon>Alkalicella</taxon>
    </lineage>
</organism>
<evidence type="ECO:0000313" key="5">
    <source>
        <dbReference type="Proteomes" id="UP000516160"/>
    </source>
</evidence>
<proteinExistence type="inferred from homology"/>
<dbReference type="InterPro" id="IPR011827">
    <property type="entry name" value="LeuD_type2/HacB/DmdB"/>
</dbReference>
<dbReference type="Gene3D" id="3.20.19.10">
    <property type="entry name" value="Aconitase, domain 4"/>
    <property type="match status" value="1"/>
</dbReference>
<feature type="domain" description="Aconitase A/isopropylmalate dehydratase small subunit swivel" evidence="3">
    <location>
        <begin position="51"/>
        <end position="103"/>
    </location>
</feature>
<evidence type="ECO:0000256" key="2">
    <source>
        <dbReference type="ARBA" id="ARBA00023239"/>
    </source>
</evidence>
<name>A0A7G9WB32_ALKCA</name>
<evidence type="ECO:0000256" key="1">
    <source>
        <dbReference type="ARBA" id="ARBA00009869"/>
    </source>
</evidence>